<name>A0A059T5D1_9CAUD</name>
<dbReference type="RefSeq" id="YP_009045144.1">
    <property type="nucleotide sequence ID" value="NC_024392.1"/>
</dbReference>
<evidence type="ECO:0000313" key="1">
    <source>
        <dbReference type="EMBL" id="AHL18678.1"/>
    </source>
</evidence>
<dbReference type="Proteomes" id="UP000026991">
    <property type="component" value="Segment"/>
</dbReference>
<accession>A0A059T5D1</accession>
<organism evidence="1 2">
    <name type="scientific">Listeria phage LP-114</name>
    <dbReference type="NCBI Taxonomy" id="1458857"/>
    <lineage>
        <taxon>Viruses</taxon>
        <taxon>Duplodnaviria</taxon>
        <taxon>Heunggongvirae</taxon>
        <taxon>Uroviricota</taxon>
        <taxon>Caudoviricetes</taxon>
        <taxon>Homburgvirus</taxon>
        <taxon>Homburgvirus LP114</taxon>
    </lineage>
</organism>
<protein>
    <submittedName>
        <fullName evidence="1">Uncharacterized protein</fullName>
    </submittedName>
</protein>
<reference evidence="1 2" key="1">
    <citation type="journal article" date="2014" name="Appl. Environ. Microbiol.">
        <title>Comparative genomic and morphological analysis of Listeria phages isolated from farm environments.</title>
        <authorList>
            <person name="Denes T."/>
            <person name="Vongkamjan K."/>
            <person name="Ackermann H.W."/>
            <person name="Moreno Switt A.I."/>
            <person name="Wiedmann M."/>
            <person name="den Bakker H.C."/>
        </authorList>
    </citation>
    <scope>NUCLEOTIDE SEQUENCE [LARGE SCALE GENOMIC DNA]</scope>
</reference>
<evidence type="ECO:0000313" key="2">
    <source>
        <dbReference type="Proteomes" id="UP000026991"/>
    </source>
</evidence>
<dbReference type="OrthoDB" id="19938at10239"/>
<keyword evidence="2" id="KW-1185">Reference proteome</keyword>
<sequence>MSIKYSLPKLRVGERLQSGRKAIFDFSQCNKKNVTRIRVWRNSKSGKLRAGVTGDSGREEWCAFLEEDETMLYIGELVWNE</sequence>
<gene>
    <name evidence="1" type="ORF">LP114_090</name>
</gene>
<dbReference type="KEGG" id="vg:19736262"/>
<dbReference type="GeneID" id="19736262"/>
<dbReference type="EMBL" id="KJ094021">
    <property type="protein sequence ID" value="AHL18678.1"/>
    <property type="molecule type" value="Genomic_DNA"/>
</dbReference>
<proteinExistence type="predicted"/>